<feature type="domain" description="Reverse transcriptase zinc-binding" evidence="1">
    <location>
        <begin position="173"/>
        <end position="228"/>
    </location>
</feature>
<dbReference type="PANTHER" id="PTHR36617">
    <property type="entry name" value="PROTEIN, PUTATIVE-RELATED"/>
    <property type="match status" value="1"/>
</dbReference>
<dbReference type="EMBL" id="LXQA010011971">
    <property type="protein sequence ID" value="MCH87323.1"/>
    <property type="molecule type" value="Genomic_DNA"/>
</dbReference>
<accession>A0A392MJH3</accession>
<dbReference type="Pfam" id="PF13966">
    <property type="entry name" value="zf-RVT"/>
    <property type="match status" value="1"/>
</dbReference>
<protein>
    <submittedName>
        <fullName evidence="2">Ribonuclease H protein</fullName>
    </submittedName>
</protein>
<dbReference type="InterPro" id="IPR026960">
    <property type="entry name" value="RVT-Znf"/>
</dbReference>
<dbReference type="Proteomes" id="UP000265520">
    <property type="component" value="Unassembled WGS sequence"/>
</dbReference>
<evidence type="ECO:0000259" key="1">
    <source>
        <dbReference type="Pfam" id="PF13966"/>
    </source>
</evidence>
<dbReference type="AlphaFoldDB" id="A0A392MJH3"/>
<sequence length="229" mass="25919">GRKIAWVSWAKVCRPKTCGGLGIRDLRAGNLALLGKWRWRIIAGGQGIWREILLARYGSLFPSQHLGGPPNGFTRASLWWKNVSLLGDSTVACSDWFSKGVSRKIGNGSDTTFWFDPWVGGGVPLKIRFQRWKMELSLEEVDLVRDLLQVVTQSPTLGVQDVWVWKYDPSGTYYVRSAYLTLTGAEAISDPNSLLSRVWKSWAPSKVIVFSWQLLQDIVPTRQNLLRRQ</sequence>
<evidence type="ECO:0000313" key="2">
    <source>
        <dbReference type="EMBL" id="MCH87323.1"/>
    </source>
</evidence>
<evidence type="ECO:0000313" key="3">
    <source>
        <dbReference type="Proteomes" id="UP000265520"/>
    </source>
</evidence>
<organism evidence="2 3">
    <name type="scientific">Trifolium medium</name>
    <dbReference type="NCBI Taxonomy" id="97028"/>
    <lineage>
        <taxon>Eukaryota</taxon>
        <taxon>Viridiplantae</taxon>
        <taxon>Streptophyta</taxon>
        <taxon>Embryophyta</taxon>
        <taxon>Tracheophyta</taxon>
        <taxon>Spermatophyta</taxon>
        <taxon>Magnoliopsida</taxon>
        <taxon>eudicotyledons</taxon>
        <taxon>Gunneridae</taxon>
        <taxon>Pentapetalae</taxon>
        <taxon>rosids</taxon>
        <taxon>fabids</taxon>
        <taxon>Fabales</taxon>
        <taxon>Fabaceae</taxon>
        <taxon>Papilionoideae</taxon>
        <taxon>50 kb inversion clade</taxon>
        <taxon>NPAAA clade</taxon>
        <taxon>Hologalegina</taxon>
        <taxon>IRL clade</taxon>
        <taxon>Trifolieae</taxon>
        <taxon>Trifolium</taxon>
    </lineage>
</organism>
<proteinExistence type="predicted"/>
<comment type="caution">
    <text evidence="2">The sequence shown here is derived from an EMBL/GenBank/DDBJ whole genome shotgun (WGS) entry which is preliminary data.</text>
</comment>
<gene>
    <name evidence="2" type="ORF">A2U01_0008191</name>
</gene>
<feature type="non-terminal residue" evidence="2">
    <location>
        <position position="229"/>
    </location>
</feature>
<feature type="non-terminal residue" evidence="2">
    <location>
        <position position="1"/>
    </location>
</feature>
<dbReference type="PANTHER" id="PTHR36617:SF5">
    <property type="entry name" value="OS05G0421675 PROTEIN"/>
    <property type="match status" value="1"/>
</dbReference>
<name>A0A392MJH3_9FABA</name>
<reference evidence="2 3" key="1">
    <citation type="journal article" date="2018" name="Front. Plant Sci.">
        <title>Red Clover (Trifolium pratense) and Zigzag Clover (T. medium) - A Picture of Genomic Similarities and Differences.</title>
        <authorList>
            <person name="Dluhosova J."/>
            <person name="Istvanek J."/>
            <person name="Nedelnik J."/>
            <person name="Repkova J."/>
        </authorList>
    </citation>
    <scope>NUCLEOTIDE SEQUENCE [LARGE SCALE GENOMIC DNA]</scope>
    <source>
        <strain evidence="3">cv. 10/8</strain>
        <tissue evidence="2">Leaf</tissue>
    </source>
</reference>
<keyword evidence="3" id="KW-1185">Reference proteome</keyword>